<dbReference type="AlphaFoldDB" id="A0AAD4ISF0"/>
<evidence type="ECO:0000313" key="5">
    <source>
        <dbReference type="EMBL" id="KAH6820700.1"/>
    </source>
</evidence>
<dbReference type="InterPro" id="IPR012935">
    <property type="entry name" value="NuBaID_N"/>
</dbReference>
<evidence type="ECO:0000256" key="1">
    <source>
        <dbReference type="ARBA" id="ARBA00004123"/>
    </source>
</evidence>
<dbReference type="GO" id="GO:0005634">
    <property type="term" value="C:nucleus"/>
    <property type="evidence" value="ECO:0007669"/>
    <property type="project" value="UniProtKB-SubCell"/>
</dbReference>
<feature type="region of interest" description="Disordered" evidence="3">
    <location>
        <begin position="368"/>
        <end position="389"/>
    </location>
</feature>
<evidence type="ECO:0000256" key="2">
    <source>
        <dbReference type="ARBA" id="ARBA00023242"/>
    </source>
</evidence>
<feature type="compositionally biased region" description="Low complexity" evidence="3">
    <location>
        <begin position="18"/>
        <end position="33"/>
    </location>
</feature>
<dbReference type="PANTHER" id="PTHR15835:SF6">
    <property type="entry name" value="ZINC FINGER C3HC-TYPE PROTEIN 1"/>
    <property type="match status" value="1"/>
</dbReference>
<dbReference type="EMBL" id="SDAM02003295">
    <property type="protein sequence ID" value="KAH6820700.1"/>
    <property type="molecule type" value="Genomic_DNA"/>
</dbReference>
<organism evidence="5 6">
    <name type="scientific">Perilla frutescens var. hirtella</name>
    <name type="common">Perilla citriodora</name>
    <name type="synonym">Perilla setoyensis</name>
    <dbReference type="NCBI Taxonomy" id="608512"/>
    <lineage>
        <taxon>Eukaryota</taxon>
        <taxon>Viridiplantae</taxon>
        <taxon>Streptophyta</taxon>
        <taxon>Embryophyta</taxon>
        <taxon>Tracheophyta</taxon>
        <taxon>Spermatophyta</taxon>
        <taxon>Magnoliopsida</taxon>
        <taxon>eudicotyledons</taxon>
        <taxon>Gunneridae</taxon>
        <taxon>Pentapetalae</taxon>
        <taxon>asterids</taxon>
        <taxon>lamiids</taxon>
        <taxon>Lamiales</taxon>
        <taxon>Lamiaceae</taxon>
        <taxon>Nepetoideae</taxon>
        <taxon>Elsholtzieae</taxon>
        <taxon>Perilla</taxon>
    </lineage>
</organism>
<evidence type="ECO:0000313" key="6">
    <source>
        <dbReference type="Proteomes" id="UP001190926"/>
    </source>
</evidence>
<feature type="region of interest" description="Disordered" evidence="3">
    <location>
        <begin position="15"/>
        <end position="55"/>
    </location>
</feature>
<feature type="compositionally biased region" description="Basic and acidic residues" evidence="3">
    <location>
        <begin position="509"/>
        <end position="525"/>
    </location>
</feature>
<protein>
    <recommendedName>
        <fullName evidence="4">C3HC-type domain-containing protein</fullName>
    </recommendedName>
</protein>
<keyword evidence="2" id="KW-0539">Nucleus</keyword>
<keyword evidence="6" id="KW-1185">Reference proteome</keyword>
<feature type="region of interest" description="Disordered" evidence="3">
    <location>
        <begin position="494"/>
        <end position="525"/>
    </location>
</feature>
<dbReference type="Proteomes" id="UP001190926">
    <property type="component" value="Unassembled WGS sequence"/>
</dbReference>
<accession>A0AAD4ISF0</accession>
<reference evidence="5 6" key="1">
    <citation type="journal article" date="2021" name="Nat. Commun.">
        <title>Incipient diploidization of the medicinal plant Perilla within 10,000 years.</title>
        <authorList>
            <person name="Zhang Y."/>
            <person name="Shen Q."/>
            <person name="Leng L."/>
            <person name="Zhang D."/>
            <person name="Chen S."/>
            <person name="Shi Y."/>
            <person name="Ning Z."/>
            <person name="Chen S."/>
        </authorList>
    </citation>
    <scope>NUCLEOTIDE SEQUENCE [LARGE SCALE GENOMIC DNA]</scope>
    <source>
        <strain evidence="6">cv. PC099</strain>
    </source>
</reference>
<dbReference type="Pfam" id="PF07967">
    <property type="entry name" value="zf-C3HC"/>
    <property type="match status" value="1"/>
</dbReference>
<comment type="subcellular location">
    <subcellularLocation>
        <location evidence="1">Nucleus</location>
    </subcellularLocation>
</comment>
<evidence type="ECO:0000256" key="3">
    <source>
        <dbReference type="SAM" id="MobiDB-lite"/>
    </source>
</evidence>
<feature type="domain" description="C3HC-type" evidence="4">
    <location>
        <begin position="81"/>
        <end position="204"/>
    </location>
</feature>
<sequence length="641" mass="69348">MSGDSEKRFEAIMKKLFHAPSNSRPNSNSNHASGLRAQQLSGRKRPHSSSVGRKLAGNVLGESGGSLSLSPMAAQAPVCRPWDRGDLLRRLSTFKSITWFAKPQVVSPMQCARRGWVNVDMDTIACVSCNTRLLFSTPSAWAKQQVEKAAMVFSLKLESGHNLLCPWINNSCAEELAHFPILSGASLIEDYKKRIFSLSQLIALPVIAPMASDKLRNSQLKQFLNESSNSGCLEPLENSGTESSVDVPGTTSSVLYYQAQKLISLFGWDTRMLPYRVDFKDGQNDSIKDADVVITTGQKPKDNIQSSCEGTNTSNEMQIDPSSVVLDCKLCGASVGLWAFSTVPRPLEYIRFVGLTEVTGKNIADHDEAGAQEGSSGSQICSESRGGIGNAGSSASTSIGFTIAGGPPPALGNYGATISLPIVGQNLRARLPIKTGNKDNSDVQRPSQVEDPHLLQQSENIEPDVIAIKPLEVSESLAEGSNLNLTETDPAVANELSSSTPEDIPSNRNDGEIEPHRKQMSGNHEEVGRFQSNSLADPGIGASQNHKPVLFSTRENRKLLSFDKSMDFDPIKQHRHFCPWIIATGKSAPGWQQTLSALEGDNEISNVHSCTLIEVDDPVESVKNLFASPSKKKTKVHHGGS</sequence>
<comment type="caution">
    <text evidence="5">The sequence shown here is derived from an EMBL/GenBank/DDBJ whole genome shotgun (WGS) entry which is preliminary data.</text>
</comment>
<evidence type="ECO:0000259" key="4">
    <source>
        <dbReference type="Pfam" id="PF07967"/>
    </source>
</evidence>
<gene>
    <name evidence="5" type="ORF">C2S53_003395</name>
</gene>
<dbReference type="GO" id="GO:0008270">
    <property type="term" value="F:zinc ion binding"/>
    <property type="evidence" value="ECO:0007669"/>
    <property type="project" value="InterPro"/>
</dbReference>
<feature type="compositionally biased region" description="Polar residues" evidence="3">
    <location>
        <begin position="373"/>
        <end position="382"/>
    </location>
</feature>
<proteinExistence type="predicted"/>
<name>A0AAD4ISF0_PERFH</name>
<dbReference type="PANTHER" id="PTHR15835">
    <property type="entry name" value="NUCLEAR-INTERACTING PARTNER OF ALK"/>
    <property type="match status" value="1"/>
</dbReference>